<protein>
    <submittedName>
        <fullName evidence="2">Uncharacterized protein</fullName>
    </submittedName>
</protein>
<dbReference type="AlphaFoldDB" id="A0A6A4SII8"/>
<dbReference type="Proteomes" id="UP000438429">
    <property type="component" value="Unassembled WGS sequence"/>
</dbReference>
<evidence type="ECO:0000256" key="1">
    <source>
        <dbReference type="SAM" id="Phobius"/>
    </source>
</evidence>
<reference evidence="2 3" key="1">
    <citation type="submission" date="2019-06" db="EMBL/GenBank/DDBJ databases">
        <title>Draft genomes of female and male turbot (Scophthalmus maximus).</title>
        <authorList>
            <person name="Xu H."/>
            <person name="Xu X.-W."/>
            <person name="Shao C."/>
            <person name="Chen S."/>
        </authorList>
    </citation>
    <scope>NUCLEOTIDE SEQUENCE [LARGE SCALE GENOMIC DNA]</scope>
    <source>
        <strain evidence="2">Ysfricsl-2016a</strain>
        <tissue evidence="2">Blood</tissue>
    </source>
</reference>
<sequence>MRSYNPEQIMLSAAVRRSSRDMSVMKEKLIFSEVGNGVSGDELYADNGYDYYTNQGVVSHMRQMKNEKKEKLLPSLSTPLVLLLLLLLFIIVL</sequence>
<comment type="caution">
    <text evidence="2">The sequence shown here is derived from an EMBL/GenBank/DDBJ whole genome shotgun (WGS) entry which is preliminary data.</text>
</comment>
<gene>
    <name evidence="2" type="ORF">F2P81_017515</name>
</gene>
<feature type="transmembrane region" description="Helical" evidence="1">
    <location>
        <begin position="72"/>
        <end position="92"/>
    </location>
</feature>
<keyword evidence="1" id="KW-0812">Transmembrane</keyword>
<keyword evidence="1" id="KW-0472">Membrane</keyword>
<proteinExistence type="predicted"/>
<name>A0A6A4SII8_SCOMX</name>
<organism evidence="2 3">
    <name type="scientific">Scophthalmus maximus</name>
    <name type="common">Turbot</name>
    <name type="synonym">Psetta maxima</name>
    <dbReference type="NCBI Taxonomy" id="52904"/>
    <lineage>
        <taxon>Eukaryota</taxon>
        <taxon>Metazoa</taxon>
        <taxon>Chordata</taxon>
        <taxon>Craniata</taxon>
        <taxon>Vertebrata</taxon>
        <taxon>Euteleostomi</taxon>
        <taxon>Actinopterygii</taxon>
        <taxon>Neopterygii</taxon>
        <taxon>Teleostei</taxon>
        <taxon>Neoteleostei</taxon>
        <taxon>Acanthomorphata</taxon>
        <taxon>Carangaria</taxon>
        <taxon>Pleuronectiformes</taxon>
        <taxon>Pleuronectoidei</taxon>
        <taxon>Scophthalmidae</taxon>
        <taxon>Scophthalmus</taxon>
    </lineage>
</organism>
<accession>A0A6A4SII8</accession>
<evidence type="ECO:0000313" key="3">
    <source>
        <dbReference type="Proteomes" id="UP000438429"/>
    </source>
</evidence>
<keyword evidence="1" id="KW-1133">Transmembrane helix</keyword>
<evidence type="ECO:0000313" key="2">
    <source>
        <dbReference type="EMBL" id="KAF0030784.1"/>
    </source>
</evidence>
<dbReference type="EMBL" id="VEVO01000015">
    <property type="protein sequence ID" value="KAF0030784.1"/>
    <property type="molecule type" value="Genomic_DNA"/>
</dbReference>